<accession>A0A382SDF7</accession>
<name>A0A382SDF7_9ZZZZ</name>
<gene>
    <name evidence="1" type="ORF">METZ01_LOCUS360757</name>
</gene>
<protein>
    <submittedName>
        <fullName evidence="1">Uncharacterized protein</fullName>
    </submittedName>
</protein>
<organism evidence="1">
    <name type="scientific">marine metagenome</name>
    <dbReference type="NCBI Taxonomy" id="408172"/>
    <lineage>
        <taxon>unclassified sequences</taxon>
        <taxon>metagenomes</taxon>
        <taxon>ecological metagenomes</taxon>
    </lineage>
</organism>
<dbReference type="AlphaFoldDB" id="A0A382SDF7"/>
<evidence type="ECO:0000313" key="1">
    <source>
        <dbReference type="EMBL" id="SVD07903.1"/>
    </source>
</evidence>
<proteinExistence type="predicted"/>
<dbReference type="EMBL" id="UINC01128263">
    <property type="protein sequence ID" value="SVD07903.1"/>
    <property type="molecule type" value="Genomic_DNA"/>
</dbReference>
<sequence length="32" mass="3347">MDTLAFSITPSTSIEYSALNKSSSLSPGLQSI</sequence>
<reference evidence="1" key="1">
    <citation type="submission" date="2018-05" db="EMBL/GenBank/DDBJ databases">
        <authorList>
            <person name="Lanie J.A."/>
            <person name="Ng W.-L."/>
            <person name="Kazmierczak K.M."/>
            <person name="Andrzejewski T.M."/>
            <person name="Davidsen T.M."/>
            <person name="Wayne K.J."/>
            <person name="Tettelin H."/>
            <person name="Glass J.I."/>
            <person name="Rusch D."/>
            <person name="Podicherti R."/>
            <person name="Tsui H.-C.T."/>
            <person name="Winkler M.E."/>
        </authorList>
    </citation>
    <scope>NUCLEOTIDE SEQUENCE</scope>
</reference>